<dbReference type="Gene3D" id="1.10.10.60">
    <property type="entry name" value="Homeodomain-like"/>
    <property type="match status" value="1"/>
</dbReference>
<feature type="region of interest" description="Disordered" evidence="5">
    <location>
        <begin position="1229"/>
        <end position="1324"/>
    </location>
</feature>
<dbReference type="Proteomes" id="UP000886998">
    <property type="component" value="Unassembled WGS sequence"/>
</dbReference>
<dbReference type="EMBL" id="BMAV01014941">
    <property type="protein sequence ID" value="GFY63806.1"/>
    <property type="molecule type" value="Genomic_DNA"/>
</dbReference>
<feature type="compositionally biased region" description="Basic residues" evidence="5">
    <location>
        <begin position="1183"/>
        <end position="1192"/>
    </location>
</feature>
<name>A0A8X6Y0J7_9ARAC</name>
<feature type="compositionally biased region" description="Polar residues" evidence="5">
    <location>
        <begin position="2552"/>
        <end position="2590"/>
    </location>
</feature>
<dbReference type="SUPFAM" id="SSF46689">
    <property type="entry name" value="Homeodomain-like"/>
    <property type="match status" value="2"/>
</dbReference>
<feature type="region of interest" description="Disordered" evidence="5">
    <location>
        <begin position="684"/>
        <end position="738"/>
    </location>
</feature>
<dbReference type="CDD" id="cd00167">
    <property type="entry name" value="SANT"/>
    <property type="match status" value="2"/>
</dbReference>
<reference evidence="8" key="1">
    <citation type="submission" date="2020-08" db="EMBL/GenBank/DDBJ databases">
        <title>Multicomponent nature underlies the extraordinary mechanical properties of spider dragline silk.</title>
        <authorList>
            <person name="Kono N."/>
            <person name="Nakamura H."/>
            <person name="Mori M."/>
            <person name="Yoshida Y."/>
            <person name="Ohtoshi R."/>
            <person name="Malay A.D."/>
            <person name="Moran D.A.P."/>
            <person name="Tomita M."/>
            <person name="Numata K."/>
            <person name="Arakawa K."/>
        </authorList>
    </citation>
    <scope>NUCLEOTIDE SEQUENCE</scope>
</reference>
<feature type="compositionally biased region" description="Polar residues" evidence="5">
    <location>
        <begin position="2006"/>
        <end position="2017"/>
    </location>
</feature>
<dbReference type="PROSITE" id="PS51293">
    <property type="entry name" value="SANT"/>
    <property type="match status" value="2"/>
</dbReference>
<feature type="compositionally biased region" description="Polar residues" evidence="5">
    <location>
        <begin position="1739"/>
        <end position="1765"/>
    </location>
</feature>
<dbReference type="InterPro" id="IPR009057">
    <property type="entry name" value="Homeodomain-like_sf"/>
</dbReference>
<feature type="compositionally biased region" description="Low complexity" evidence="5">
    <location>
        <begin position="600"/>
        <end position="609"/>
    </location>
</feature>
<feature type="compositionally biased region" description="Polar residues" evidence="5">
    <location>
        <begin position="2449"/>
        <end position="2467"/>
    </location>
</feature>
<keyword evidence="8" id="KW-0675">Receptor</keyword>
<dbReference type="InterPro" id="IPR031557">
    <property type="entry name" value="N-CoR_GPS2_interact"/>
</dbReference>
<evidence type="ECO:0000256" key="4">
    <source>
        <dbReference type="SAM" id="Coils"/>
    </source>
</evidence>
<feature type="compositionally biased region" description="Low complexity" evidence="5">
    <location>
        <begin position="2018"/>
        <end position="2028"/>
    </location>
</feature>
<feature type="region of interest" description="Disordered" evidence="5">
    <location>
        <begin position="2524"/>
        <end position="2590"/>
    </location>
</feature>
<feature type="compositionally biased region" description="Low complexity" evidence="5">
    <location>
        <begin position="2660"/>
        <end position="2697"/>
    </location>
</feature>
<feature type="compositionally biased region" description="Low complexity" evidence="5">
    <location>
        <begin position="2383"/>
        <end position="2400"/>
    </location>
</feature>
<feature type="compositionally biased region" description="Polar residues" evidence="5">
    <location>
        <begin position="2166"/>
        <end position="2175"/>
    </location>
</feature>
<keyword evidence="9" id="KW-1185">Reference proteome</keyword>
<feature type="region of interest" description="Disordered" evidence="5">
    <location>
        <begin position="2217"/>
        <end position="2253"/>
    </location>
</feature>
<feature type="region of interest" description="Disordered" evidence="5">
    <location>
        <begin position="47"/>
        <end position="104"/>
    </location>
</feature>
<feature type="compositionally biased region" description="Low complexity" evidence="5">
    <location>
        <begin position="2230"/>
        <end position="2243"/>
    </location>
</feature>
<feature type="region of interest" description="Disordered" evidence="5">
    <location>
        <begin position="1165"/>
        <end position="1195"/>
    </location>
</feature>
<dbReference type="PANTHER" id="PTHR13992">
    <property type="entry name" value="NUCLEAR RECEPTOR CO-REPRESSOR RELATED NCOR"/>
    <property type="match status" value="1"/>
</dbReference>
<dbReference type="Gene3D" id="1.20.5.430">
    <property type="match status" value="1"/>
</dbReference>
<dbReference type="GO" id="GO:0006357">
    <property type="term" value="P:regulation of transcription by RNA polymerase II"/>
    <property type="evidence" value="ECO:0007669"/>
    <property type="project" value="TreeGrafter"/>
</dbReference>
<evidence type="ECO:0000256" key="3">
    <source>
        <dbReference type="ARBA" id="ARBA00023054"/>
    </source>
</evidence>
<feature type="coiled-coil region" evidence="4">
    <location>
        <begin position="279"/>
        <end position="313"/>
    </location>
</feature>
<feature type="region of interest" description="Disordered" evidence="5">
    <location>
        <begin position="2064"/>
        <end position="2083"/>
    </location>
</feature>
<feature type="region of interest" description="Disordered" evidence="5">
    <location>
        <begin position="1696"/>
        <end position="1765"/>
    </location>
</feature>
<feature type="region of interest" description="Disordered" evidence="5">
    <location>
        <begin position="927"/>
        <end position="1107"/>
    </location>
</feature>
<feature type="compositionally biased region" description="Basic and acidic residues" evidence="5">
    <location>
        <begin position="978"/>
        <end position="993"/>
    </location>
</feature>
<dbReference type="GO" id="GO:0000785">
    <property type="term" value="C:chromatin"/>
    <property type="evidence" value="ECO:0007669"/>
    <property type="project" value="TreeGrafter"/>
</dbReference>
<proteinExistence type="inferred from homology"/>
<dbReference type="GO" id="GO:0005654">
    <property type="term" value="C:nucleoplasm"/>
    <property type="evidence" value="ECO:0007669"/>
    <property type="project" value="UniProtKB-ARBA"/>
</dbReference>
<sequence>MANRSFDCDPQTESTLRRRKENLGIVVQARFKFSRNFIEFHEWPPHEGNAQYKRPPHQSIPHGSGGGHHSPPLTGTRGYPYPQDPSSRCPTSSTSYVTSASSPHLVHPGGGGAIYASANHMYRDSHFQVDARAPAEPHHIDRYGDHNVQHVRRRLSLRPAPTPEYTAALERERYMDAFRYQYEREVALGVSYSPNAITARTLKPPVVSVHTPSEMDNAQPMKRPRLAVEPKAPVHQPLTIDTRNVVIKKEPAYTPQVEAISPTLPSEEGRCESPMRLMKENILSSINKIDKEINQLESRLPKLDKKKDELEAEASKPSVTKEAVKDVCPIESKQMSIAQMIYSENRLKAQESHTVLEKLGPKVEIPMYNQPCDTAVYYENKRKFHLLRNRLIKCFKKRHRERELREKHLAEMYDKLMQEWLKKMEKKENNAAKKAKDAKLREFFEKQFPELKKQREDKERISRVSTRIRSESEWEEIIDGIYEQEMEEKKMRSYAVIPPIILESRQRKVWYVNSNGLIEDLSQEYKERQMINLWTDQEKEIFREKYLQHPKNFAIISSCLEKKSVADCVQYYYLSKKSENFKQLLRKHSVRKRTRALGKQQQNQQQIPQTTGVTTRQQEDAKASSLVSSCSTSVPSNFETTTQAPIDCSATVTSLTTITTFTNCSASVTSCSVTTTVSTEVSNIESSGVNGNSNSKPDTGKILLPNNIRKKKEAALKMEGKEDARSDSDTASDQQNENNPALPCAVCKEKLDNYHQSRALTKSNCSTFGIKESDLVNGMRVCASCRFKSVRKRCPIPTCKTPKRKVKRLRPLPGKLAELSKEAKDSLLNELEIPPDVSKCCSACFNRIVRKLENNSAGDVESFENIKWTDYETDMIKQALNTNGTDWETVSSIVGTKSKEQCRQFFFTYKHKLGLDEIVHEFKKSKRYKESMQQDGKPPPIVTDEEESGETTSSCDEDDRADRCSSDTASAPSPVDKILNEVKSENQEMHENAGESNQPGILNSDESRSRTLPHLDSSPKCQPDYDSSATVSADEGQNDGRDPSPRVVHGHSLKMSNDRKHFQSPMPIIKDEKPDTTVPLVKTLLQDPKVGTSPPGESSFPEVAIYKPQKSNDKGTCVRDLIYQAIEMSLNSSTWPNKQERNNSPIPTSVPVVVKTESPDITIVEPKKEVDASGALIPPAHSSSRHPSRPNSHHMEVNSDFEVQDLSKKVKSRDVSPVKDFIKRERVVTPVRPPSASSNSGSHVQYYNGPPPPAHCNQYRTSQPPPPALSPHYVAEPHHETYYPRAGDPRGKSYLVPERPHSQPPHLVAQSASLPNSSTVPPHAKPVPIKATVPPPPPLVASKPSQMSPKVPFKDRIVSLPPSGSITQGTPVNQQSIPVPPTNLSSSRYENFLRQLPPPQTKEGGSITLGTPVQHESVKRIPSNRPEGFPPNLPENIVRQGVPAMYDPSVMEYYRQVAPGGQQYAFAPGYPPYPSNMAPQRPPYANESQLSTKQIMIDFNTSKQMQMRRGGNGPPEKELKVSPRGADSSPASGVPQENHLHPMYPPANYQGGTNPHYNHVSSGYQPADSRYIHHRSQNAQLDRTRSPSGVESPINTNYPSHPGKRSPSLALTAGRQNVIHRSITWGTGKPSVIQAPQSASSRTPDMRTETISPANVRKSTPSPRHPQPLLYPSVPPSGHDAFNTLVNAAVAQPSLIVPKDGKGSPTSSAHSRQEVKSPRDRPVVEGLEKTLIDMHQRPRSYTESGHNLPSNERARSNVSSPSEQQVQLLNERYSSYDLSREQRMSEKQMLMNDQPSTLRLGNMREPFSREQFERQMRQTNVGVQRIYPKKEEERCRSGSSESHTPNYPSPSPQQSDLDNEASKIFSQSFQKDVPRSNSSPRGFTAANLIDAIITRQINQNPDTPAVTKNSGMDIFNQYHSGYEGSKTPPKPSTKVNSRTEVVTIDDEPENEKTSWPERPNTQGRSPPVTSSNSVNSMPGAPMPYPSEKVYTLSEHIAAIISKDYNSPSDATQSQPLYSNSQSSVSTSVTASRPSYVVGVASNSHNSNGKPLEGIASALPPEAVLVNSNSPHGMPDHSPQNCPGNGCSYHTHSWKLRRALQQDRDRDHRSPGLNETVHKRPSSNQSSDAPQEERQIIRVAQTSSPSASTSTRTSPTGPYGVEPISPPSQSNETMEGSNRNSSNSNSSSSLIHNQSPAWTNNPGITTLLATRHIYSQEFPEGIPPPSMPHYNVPTTVGSSSSSGPNRPPHQQQMGLSPLDYVKNRIVEVMRTADNEQEIPETRRPQSAMSFSEERDHQLQQHVYRFQPGSDREVATERPCSTGNGPPVLQGQRYSPAVTRYSPVPPRPSSAAERVPSRNSTPGEIPRSHKRGSEGHLVSGDWRDSPGVSSRASSRSVSPNSVDHPDSASRKKTRSEGTFIPESTTDRAPVLLPQNSIGIHRSGSLSEAPRLSSSNPNAQVLDGSSSSKCMVSPRESYLPSQTESECYKYRVNDNRPESQWSLMNNHSRTPENEPLARLSEPMNIGAASSTTVEPFSPSNRTEIPLKTMERSEPGTRQSPVTGSGSQEPSRNSPSASSQGQRSATSTPIGMNVSSSSGLYSPFGAPNGSVSSSTNAMFSSATTLPPPASPHVAYSSFSGMGNTYAYPFSALSMRSLAVSTTHSSTSLTNSSSSVSSTHISNMPVNSSSRNSPSPLHRNNNQPPPLLSSQYEPLSDED</sequence>
<dbReference type="SMART" id="SM00717">
    <property type="entry name" value="SANT"/>
    <property type="match status" value="2"/>
</dbReference>
<organism evidence="8 9">
    <name type="scientific">Trichonephila inaurata madagascariensis</name>
    <dbReference type="NCBI Taxonomy" id="2747483"/>
    <lineage>
        <taxon>Eukaryota</taxon>
        <taxon>Metazoa</taxon>
        <taxon>Ecdysozoa</taxon>
        <taxon>Arthropoda</taxon>
        <taxon>Chelicerata</taxon>
        <taxon>Arachnida</taxon>
        <taxon>Araneae</taxon>
        <taxon>Araneomorphae</taxon>
        <taxon>Entelegynae</taxon>
        <taxon>Araneoidea</taxon>
        <taxon>Nephilidae</taxon>
        <taxon>Trichonephila</taxon>
        <taxon>Trichonephila inaurata</taxon>
    </lineage>
</organism>
<feature type="compositionally biased region" description="Basic and acidic residues" evidence="5">
    <location>
        <begin position="1275"/>
        <end position="1291"/>
    </location>
</feature>
<feature type="compositionally biased region" description="Polar residues" evidence="5">
    <location>
        <begin position="688"/>
        <end position="697"/>
    </location>
</feature>
<accession>A0A8X6Y0J7</accession>
<feature type="compositionally biased region" description="Acidic residues" evidence="5">
    <location>
        <begin position="943"/>
        <end position="959"/>
    </location>
</feature>
<dbReference type="InterPro" id="IPR001005">
    <property type="entry name" value="SANT/Myb"/>
</dbReference>
<dbReference type="Pfam" id="PF00249">
    <property type="entry name" value="Myb_DNA-binding"/>
    <property type="match status" value="1"/>
</dbReference>
<feature type="domain" description="Myb-like" evidence="6">
    <location>
        <begin position="867"/>
        <end position="910"/>
    </location>
</feature>
<evidence type="ECO:0000259" key="6">
    <source>
        <dbReference type="PROSITE" id="PS50090"/>
    </source>
</evidence>
<dbReference type="FunFam" id="1.10.10.60:FF:000026">
    <property type="entry name" value="Nuclear receptor corepressor 2 isoform 1"/>
    <property type="match status" value="1"/>
</dbReference>
<feature type="compositionally biased region" description="Low complexity" evidence="5">
    <location>
        <begin position="91"/>
        <end position="102"/>
    </location>
</feature>
<feature type="region of interest" description="Disordered" evidence="5">
    <location>
        <begin position="2006"/>
        <end position="2028"/>
    </location>
</feature>
<dbReference type="OrthoDB" id="10258692at2759"/>
<feature type="region of interest" description="Disordered" evidence="5">
    <location>
        <begin position="2099"/>
        <end position="2202"/>
    </location>
</feature>
<feature type="region of interest" description="Disordered" evidence="5">
    <location>
        <begin position="2660"/>
        <end position="2714"/>
    </location>
</feature>
<feature type="region of interest" description="Disordered" evidence="5">
    <location>
        <begin position="1916"/>
        <end position="1986"/>
    </location>
</feature>
<dbReference type="Gene3D" id="1.20.58.1880">
    <property type="match status" value="1"/>
</dbReference>
<feature type="region of interest" description="Disordered" evidence="5">
    <location>
        <begin position="1810"/>
        <end position="1857"/>
    </location>
</feature>
<feature type="compositionally biased region" description="Basic and acidic residues" evidence="5">
    <location>
        <begin position="2273"/>
        <end position="2282"/>
    </location>
</feature>
<dbReference type="InterPro" id="IPR017884">
    <property type="entry name" value="SANT_dom"/>
</dbReference>
<dbReference type="Pfam" id="PF15784">
    <property type="entry name" value="GPS2_interact"/>
    <property type="match status" value="1"/>
</dbReference>
<dbReference type="PROSITE" id="PS50090">
    <property type="entry name" value="MYB_LIKE"/>
    <property type="match status" value="1"/>
</dbReference>
<comment type="similarity">
    <text evidence="2">Belongs to the N-CoR nuclear receptor corepressors family.</text>
</comment>
<feature type="compositionally biased region" description="Basic and acidic residues" evidence="5">
    <location>
        <begin position="2099"/>
        <end position="2109"/>
    </location>
</feature>
<dbReference type="PANTHER" id="PTHR13992:SF39">
    <property type="entry name" value="SMRTER, ISOFORM G"/>
    <property type="match status" value="1"/>
</dbReference>
<feature type="region of interest" description="Disordered" evidence="5">
    <location>
        <begin position="1629"/>
        <end position="1670"/>
    </location>
</feature>
<feature type="compositionally biased region" description="Basic and acidic residues" evidence="5">
    <location>
        <begin position="713"/>
        <end position="728"/>
    </location>
</feature>
<feature type="region of interest" description="Disordered" evidence="5">
    <location>
        <begin position="592"/>
        <end position="618"/>
    </location>
</feature>
<protein>
    <submittedName>
        <fullName evidence="8">Nuclear receptor corepressor 1</fullName>
    </submittedName>
</protein>
<feature type="compositionally biased region" description="Polar residues" evidence="5">
    <location>
        <begin position="1310"/>
        <end position="1320"/>
    </location>
</feature>
<evidence type="ECO:0000313" key="8">
    <source>
        <dbReference type="EMBL" id="GFY63806.1"/>
    </source>
</evidence>
<evidence type="ECO:0000313" key="9">
    <source>
        <dbReference type="Proteomes" id="UP000886998"/>
    </source>
</evidence>
<feature type="domain" description="SANT" evidence="7">
    <location>
        <begin position="529"/>
        <end position="580"/>
    </location>
</feature>
<keyword evidence="3 4" id="KW-0175">Coiled coil</keyword>
<evidence type="ECO:0000259" key="7">
    <source>
        <dbReference type="PROSITE" id="PS51293"/>
    </source>
</evidence>
<feature type="compositionally biased region" description="Polar residues" evidence="5">
    <location>
        <begin position="2524"/>
        <end position="2539"/>
    </location>
</feature>
<feature type="compositionally biased region" description="Polar residues" evidence="5">
    <location>
        <begin position="2189"/>
        <end position="2202"/>
    </location>
</feature>
<feature type="compositionally biased region" description="Polar residues" evidence="5">
    <location>
        <begin position="729"/>
        <end position="738"/>
    </location>
</feature>
<feature type="compositionally biased region" description="Polar residues" evidence="5">
    <location>
        <begin position="1550"/>
        <end position="1564"/>
    </location>
</feature>
<feature type="coiled-coil region" evidence="4">
    <location>
        <begin position="410"/>
        <end position="441"/>
    </location>
</feature>
<feature type="region of interest" description="Disordered" evidence="5">
    <location>
        <begin position="1504"/>
        <end position="1608"/>
    </location>
</feature>
<feature type="domain" description="SANT" evidence="7">
    <location>
        <begin position="867"/>
        <end position="914"/>
    </location>
</feature>
<feature type="compositionally biased region" description="Low complexity" evidence="5">
    <location>
        <begin position="2141"/>
        <end position="2155"/>
    </location>
</feature>
<feature type="region of interest" description="Disordered" evidence="5">
    <location>
        <begin position="2273"/>
        <end position="2474"/>
    </location>
</feature>
<feature type="compositionally biased region" description="Polar residues" evidence="5">
    <location>
        <begin position="1235"/>
        <end position="1245"/>
    </location>
</feature>
<comment type="subcellular location">
    <subcellularLocation>
        <location evidence="1">Nucleus</location>
    </subcellularLocation>
</comment>
<feature type="compositionally biased region" description="Low complexity" evidence="5">
    <location>
        <begin position="2176"/>
        <end position="2188"/>
    </location>
</feature>
<feature type="compositionally biased region" description="Low complexity" evidence="5">
    <location>
        <begin position="1965"/>
        <end position="1976"/>
    </location>
</feature>
<dbReference type="GO" id="GO:0032991">
    <property type="term" value="C:protein-containing complex"/>
    <property type="evidence" value="ECO:0007669"/>
    <property type="project" value="UniProtKB-ARBA"/>
</dbReference>
<gene>
    <name evidence="8" type="primary">ncor1</name>
    <name evidence="8" type="ORF">TNIN_272031</name>
</gene>
<feature type="compositionally biased region" description="Polar residues" evidence="5">
    <location>
        <begin position="1577"/>
        <end position="1599"/>
    </location>
</feature>
<feature type="compositionally biased region" description="Basic and acidic residues" evidence="5">
    <location>
        <begin position="1711"/>
        <end position="1736"/>
    </location>
</feature>
<comment type="caution">
    <text evidence="8">The sequence shown here is derived from an EMBL/GenBank/DDBJ whole genome shotgun (WGS) entry which is preliminary data.</text>
</comment>
<feature type="compositionally biased region" description="Polar residues" evidence="5">
    <location>
        <begin position="1634"/>
        <end position="1662"/>
    </location>
</feature>
<dbReference type="InterPro" id="IPR051571">
    <property type="entry name" value="N-CoR_corepressor"/>
</dbReference>
<evidence type="ECO:0000256" key="2">
    <source>
        <dbReference type="ARBA" id="ARBA00010097"/>
    </source>
</evidence>
<evidence type="ECO:0000256" key="1">
    <source>
        <dbReference type="ARBA" id="ARBA00004123"/>
    </source>
</evidence>
<evidence type="ECO:0000256" key="5">
    <source>
        <dbReference type="SAM" id="MobiDB-lite"/>
    </source>
</evidence>